<dbReference type="InterPro" id="IPR044888">
    <property type="entry name" value="Mediatior_Med7_sf"/>
</dbReference>
<evidence type="ECO:0000256" key="4">
    <source>
        <dbReference type="ARBA" id="ARBA00023163"/>
    </source>
</evidence>
<dbReference type="WBParaSite" id="HNAJ_0000796201-mRNA-1">
    <property type="protein sequence ID" value="HNAJ_0000796201-mRNA-1"/>
    <property type="gene ID" value="HNAJ_0000796201"/>
</dbReference>
<dbReference type="EMBL" id="UZAE01012161">
    <property type="protein sequence ID" value="VDO03818.1"/>
    <property type="molecule type" value="Genomic_DNA"/>
</dbReference>
<evidence type="ECO:0000256" key="6">
    <source>
        <dbReference type="RuleBase" id="RU364060"/>
    </source>
</evidence>
<keyword evidence="8" id="KW-1185">Reference proteome</keyword>
<dbReference type="Proteomes" id="UP000278807">
    <property type="component" value="Unassembled WGS sequence"/>
</dbReference>
<dbReference type="OrthoDB" id="10253553at2759"/>
<evidence type="ECO:0000256" key="2">
    <source>
        <dbReference type="ARBA" id="ARBA00009994"/>
    </source>
</evidence>
<evidence type="ECO:0000313" key="9">
    <source>
        <dbReference type="WBParaSite" id="HNAJ_0000796201-mRNA-1"/>
    </source>
</evidence>
<evidence type="ECO:0000313" key="8">
    <source>
        <dbReference type="Proteomes" id="UP000278807"/>
    </source>
</evidence>
<dbReference type="GO" id="GO:0070847">
    <property type="term" value="C:core mediator complex"/>
    <property type="evidence" value="ECO:0007669"/>
    <property type="project" value="TreeGrafter"/>
</dbReference>
<dbReference type="STRING" id="102285.A0A0R3TL63"/>
<dbReference type="PANTHER" id="PTHR21428:SF11">
    <property type="entry name" value="MEDIATOR OF RNA POLYMERASE II TRANSCRIPTION SUBUNIT 7"/>
    <property type="match status" value="1"/>
</dbReference>
<dbReference type="InterPro" id="IPR037212">
    <property type="entry name" value="Med7/Med21-like"/>
</dbReference>
<organism evidence="9">
    <name type="scientific">Rodentolepis nana</name>
    <name type="common">Dwarf tapeworm</name>
    <name type="synonym">Hymenolepis nana</name>
    <dbReference type="NCBI Taxonomy" id="102285"/>
    <lineage>
        <taxon>Eukaryota</taxon>
        <taxon>Metazoa</taxon>
        <taxon>Spiralia</taxon>
        <taxon>Lophotrochozoa</taxon>
        <taxon>Platyhelminthes</taxon>
        <taxon>Cestoda</taxon>
        <taxon>Eucestoda</taxon>
        <taxon>Cyclophyllidea</taxon>
        <taxon>Hymenolepididae</taxon>
        <taxon>Rodentolepis</taxon>
    </lineage>
</organism>
<dbReference type="PANTHER" id="PTHR21428">
    <property type="entry name" value="MEDIATOR OF RNA POLYMERASE II TRANSCRIPTION SUBUNIT 7"/>
    <property type="match status" value="1"/>
</dbReference>
<sequence length="263" mass="29776">MNKLPDAPSSVSLFPVPPWELIDKYSDSAVSQSTAPQPPPIPISTTYQTFGVPFSTDYLILKPLESFGFRRIYQQNCSRKSELKKLNFSILANYLDLLDILTRDPSSDKRKEKLDHIGQLFINIHHLLNEYRPHQARDLLREMLIYQVKIASDTVHLCEQYLARTNETLCASSQSISCDFLANTCPSSPYSVSFEDLGPELNELLSDVQRNMKTDDPLSRTNVKIDETCDEPAGITESASPLRTLTDHKESLPLAASHLWDLF</sequence>
<proteinExistence type="inferred from homology"/>
<comment type="subunit">
    <text evidence="6">Component of the Mediator complex.</text>
</comment>
<dbReference type="Pfam" id="PF05983">
    <property type="entry name" value="Med7"/>
    <property type="match status" value="1"/>
</dbReference>
<evidence type="ECO:0000313" key="7">
    <source>
        <dbReference type="EMBL" id="VDO03818.1"/>
    </source>
</evidence>
<comment type="subcellular location">
    <subcellularLocation>
        <location evidence="1 6">Nucleus</location>
    </subcellularLocation>
</comment>
<dbReference type="GO" id="GO:0016592">
    <property type="term" value="C:mediator complex"/>
    <property type="evidence" value="ECO:0007669"/>
    <property type="project" value="InterPro"/>
</dbReference>
<accession>A0A0R3TL63</accession>
<reference evidence="9" key="1">
    <citation type="submission" date="2017-02" db="UniProtKB">
        <authorList>
            <consortium name="WormBaseParasite"/>
        </authorList>
    </citation>
    <scope>IDENTIFICATION</scope>
</reference>
<evidence type="ECO:0000256" key="3">
    <source>
        <dbReference type="ARBA" id="ARBA00023015"/>
    </source>
</evidence>
<dbReference type="AlphaFoldDB" id="A0A0R3TL63"/>
<keyword evidence="4 6" id="KW-0804">Transcription</keyword>
<comment type="function">
    <text evidence="6">Component of the Mediator complex, a coactivator involved in the regulated transcription of nearly all RNA polymerase II-dependent genes. Mediator functions as a bridge to convey information from gene-specific regulatory proteins to the basal RNA polymerase II transcription machinery.</text>
</comment>
<dbReference type="GO" id="GO:0003712">
    <property type="term" value="F:transcription coregulator activity"/>
    <property type="evidence" value="ECO:0007669"/>
    <property type="project" value="InterPro"/>
</dbReference>
<name>A0A0R3TL63_RODNA</name>
<dbReference type="InterPro" id="IPR009244">
    <property type="entry name" value="Mediatior_Med7"/>
</dbReference>
<gene>
    <name evidence="7" type="ORF">HNAJ_LOCUS7958</name>
</gene>
<evidence type="ECO:0000256" key="5">
    <source>
        <dbReference type="ARBA" id="ARBA00023242"/>
    </source>
</evidence>
<evidence type="ECO:0000256" key="1">
    <source>
        <dbReference type="ARBA" id="ARBA00004123"/>
    </source>
</evidence>
<dbReference type="Gene3D" id="6.10.140.200">
    <property type="match status" value="1"/>
</dbReference>
<dbReference type="GO" id="GO:0006357">
    <property type="term" value="P:regulation of transcription by RNA polymerase II"/>
    <property type="evidence" value="ECO:0007669"/>
    <property type="project" value="InterPro"/>
</dbReference>
<keyword evidence="6" id="KW-0010">Activator</keyword>
<keyword evidence="5 6" id="KW-0539">Nucleus</keyword>
<dbReference type="SUPFAM" id="SSF140718">
    <property type="entry name" value="Mediator hinge subcomplex-like"/>
    <property type="match status" value="1"/>
</dbReference>
<keyword evidence="3 6" id="KW-0805">Transcription regulation</keyword>
<protein>
    <recommendedName>
        <fullName evidence="6">Mediator of RNA polymerase II transcription subunit 7</fullName>
    </recommendedName>
</protein>
<reference evidence="7 8" key="2">
    <citation type="submission" date="2018-11" db="EMBL/GenBank/DDBJ databases">
        <authorList>
            <consortium name="Pathogen Informatics"/>
        </authorList>
    </citation>
    <scope>NUCLEOTIDE SEQUENCE [LARGE SCALE GENOMIC DNA]</scope>
</reference>
<comment type="similarity">
    <text evidence="2 6">Belongs to the Mediator complex subunit 7 family.</text>
</comment>